<keyword evidence="2" id="KW-1185">Reference proteome</keyword>
<evidence type="ECO:0000313" key="1">
    <source>
        <dbReference type="EMBL" id="UPK96450.1"/>
    </source>
</evidence>
<gene>
    <name evidence="1" type="ORF">LCI18_007385</name>
</gene>
<dbReference type="Proteomes" id="UP000830768">
    <property type="component" value="Chromosome 6"/>
</dbReference>
<accession>A0ACD3Z5G6</accession>
<proteinExistence type="predicted"/>
<dbReference type="EMBL" id="CP090035">
    <property type="protein sequence ID" value="UPK96450.1"/>
    <property type="molecule type" value="Genomic_DNA"/>
</dbReference>
<organism evidence="1 2">
    <name type="scientific">Fusarium solani subsp. cucurbitae</name>
    <name type="common">Neocosmosporum cucurbitae</name>
    <dbReference type="NCBI Taxonomy" id="2747967"/>
    <lineage>
        <taxon>Eukaryota</taxon>
        <taxon>Fungi</taxon>
        <taxon>Dikarya</taxon>
        <taxon>Ascomycota</taxon>
        <taxon>Pezizomycotina</taxon>
        <taxon>Sordariomycetes</taxon>
        <taxon>Hypocreomycetidae</taxon>
        <taxon>Hypocreales</taxon>
        <taxon>Nectriaceae</taxon>
        <taxon>Fusarium</taxon>
        <taxon>Fusarium solani species complex</taxon>
    </lineage>
</organism>
<name>A0ACD3Z5G6_FUSSC</name>
<reference evidence="1" key="1">
    <citation type="submission" date="2021-11" db="EMBL/GenBank/DDBJ databases">
        <title>Fusarium solani-melongenae Genome sequencing and assembly.</title>
        <authorList>
            <person name="Xie S."/>
            <person name="Huang L."/>
            <person name="Zhang X."/>
        </authorList>
    </citation>
    <scope>NUCLEOTIDE SEQUENCE</scope>
    <source>
        <strain evidence="1">CRI 24-3</strain>
    </source>
</reference>
<sequence length="898" mass="100197">MSYPPDCLCSIISTALDTPRIDIDQVGGQHDHVCLTAMDFPSDWEALIEAEMAQLLEDEADEVPLPLAPTTTTTATAAAAATTATTANSQDDDLNALPTIDIDDVESPKPAPLSKWNSIHFNKDNTVNRMLPSLMGTSQIDETRNFELYRLHSIAFELNKGDTLVFIDYPIHQKAALSHTDCNGITFKPLQFRVNSGNLVGKFAEMLAPTYQFRVLRRLKLVNKLADGVQYVLDLTPPSEGDDLVFQMTELSLTPGIIKWWSTSLTNDVDPWLVCGHDDICGCKRQREEETKEDEPKGEGSSTEAQQDATASPKVKKELPKLPLGPDAALAMKARGEDEVYKTPSYRKVPDYCPIRHRNGILRLLLVLEGKGVILDSAIRVWTLVKLGIIFDCAHVLRDCVAQWIMHGTNTALIEHLPEEALQIAFALELPEVGQSAFRILVNEAALKLASTSKDSTTQFTIFGRRLGDLPDDLRNLVQHGAMALVERVSNIDAQLRNPDLFDFWDIEEWNKMREIEQFLANGKGPINEKALYSVQVLKQALIYEVQSAYETATRKSLAYNHPALNSIDHDRLLSVEPRQFEKTSVIMSTFNPIQLLLCSITYNELGTLLDDRRYRDCKCQLPGYFRTTYRTLTSKAFQSLRDVLICAPAQVQAAGLEWYIRKWLGEDATVWLDCIERGVKDALRPTTLSWLRYEIEPPLNLTRHLLLTLTNNEIKYLPLWAGGCDDGSGGVFQDLLPPTSWGANGPGPGYHTGRTIPSAPSSVTEFITEDMNALRMWGSTTGASIDVHDSISTVYHPDRVISEDQSIASESFTEGRSDDYQDARFEIPADHQSIGQAVDLTVEEADSETRSMTEGRQSSDDDSETRSMTEGRQSSDDDDDMYPWGSDSDDSDDTVMI</sequence>
<evidence type="ECO:0000313" key="2">
    <source>
        <dbReference type="Proteomes" id="UP000830768"/>
    </source>
</evidence>
<protein>
    <submittedName>
        <fullName evidence="1">Uncharacterized protein</fullName>
    </submittedName>
</protein>